<evidence type="ECO:0008006" key="5">
    <source>
        <dbReference type="Google" id="ProtNLM"/>
    </source>
</evidence>
<evidence type="ECO:0000256" key="2">
    <source>
        <dbReference type="SAM" id="Phobius"/>
    </source>
</evidence>
<evidence type="ECO:0000256" key="1">
    <source>
        <dbReference type="SAM" id="MobiDB-lite"/>
    </source>
</evidence>
<dbReference type="EMBL" id="JAGSOJ010000005">
    <property type="protein sequence ID" value="MCM1992225.1"/>
    <property type="molecule type" value="Genomic_DNA"/>
</dbReference>
<gene>
    <name evidence="3" type="ORF">KDK92_21085</name>
</gene>
<sequence>MKDNFKKTPEFQSINSKLDKAIDNMDVTEIERQLAKLSEGEGLPFEIEDSKIFAKRIIKQSKKGRMSMRKNIKKFGTVAACLVLTITIGVTAAYATGLFKNFKFYNEKTTVEIRTNQNISEEDAERLAKEAEEDYNSPSTEGTSVNATEKIFSSIEEVEESIGIKIIIPSDIPVDFQMEKDIKVYDSFNNNYNIYLTYVSKEKENRLMGVTIITQDQSEDSTVVTVTDAVYKAEYKTPAGTKYSILKEDEGIIATTDTNNLQYALIFMGVSEEEMHKVIDSVDLSGYIK</sequence>
<dbReference type="Proteomes" id="UP001056429">
    <property type="component" value="Unassembled WGS sequence"/>
</dbReference>
<keyword evidence="2" id="KW-1133">Transmembrane helix</keyword>
<protein>
    <recommendedName>
        <fullName evidence="5">DUF4367 domain-containing protein</fullName>
    </recommendedName>
</protein>
<feature type="transmembrane region" description="Helical" evidence="2">
    <location>
        <begin position="75"/>
        <end position="99"/>
    </location>
</feature>
<organism evidence="3 4">
    <name type="scientific">Oceanirhabdus seepicola</name>
    <dbReference type="NCBI Taxonomy" id="2828781"/>
    <lineage>
        <taxon>Bacteria</taxon>
        <taxon>Bacillati</taxon>
        <taxon>Bacillota</taxon>
        <taxon>Clostridia</taxon>
        <taxon>Eubacteriales</taxon>
        <taxon>Clostridiaceae</taxon>
        <taxon>Oceanirhabdus</taxon>
    </lineage>
</organism>
<keyword evidence="4" id="KW-1185">Reference proteome</keyword>
<name>A0A9J6P8I1_9CLOT</name>
<reference evidence="3" key="1">
    <citation type="journal article" date="2021" name="mSystems">
        <title>Bacteria and Archaea Synergistically Convert Glycine Betaine to Biogenic Methane in the Formosa Cold Seep of the South China Sea.</title>
        <authorList>
            <person name="Li L."/>
            <person name="Zhang W."/>
            <person name="Zhang S."/>
            <person name="Song L."/>
            <person name="Sun Q."/>
            <person name="Zhang H."/>
            <person name="Xiang H."/>
            <person name="Dong X."/>
        </authorList>
    </citation>
    <scope>NUCLEOTIDE SEQUENCE</scope>
    <source>
        <strain evidence="3">ZWT</strain>
    </source>
</reference>
<keyword evidence="2" id="KW-0472">Membrane</keyword>
<reference evidence="3" key="2">
    <citation type="submission" date="2021-04" db="EMBL/GenBank/DDBJ databases">
        <authorList>
            <person name="Dong X."/>
        </authorList>
    </citation>
    <scope>NUCLEOTIDE SEQUENCE</scope>
    <source>
        <strain evidence="3">ZWT</strain>
    </source>
</reference>
<proteinExistence type="predicted"/>
<dbReference type="AlphaFoldDB" id="A0A9J6P8I1"/>
<dbReference type="RefSeq" id="WP_250861389.1">
    <property type="nucleotide sequence ID" value="NZ_JAGSOJ010000005.1"/>
</dbReference>
<accession>A0A9J6P8I1</accession>
<comment type="caution">
    <text evidence="3">The sequence shown here is derived from an EMBL/GenBank/DDBJ whole genome shotgun (WGS) entry which is preliminary data.</text>
</comment>
<evidence type="ECO:0000313" key="4">
    <source>
        <dbReference type="Proteomes" id="UP001056429"/>
    </source>
</evidence>
<evidence type="ECO:0000313" key="3">
    <source>
        <dbReference type="EMBL" id="MCM1992225.1"/>
    </source>
</evidence>
<keyword evidence="2" id="KW-0812">Transmembrane</keyword>
<feature type="region of interest" description="Disordered" evidence="1">
    <location>
        <begin position="125"/>
        <end position="144"/>
    </location>
</feature>